<dbReference type="SMART" id="SM00563">
    <property type="entry name" value="PlsC"/>
    <property type="match status" value="1"/>
</dbReference>
<keyword evidence="4" id="KW-0443">Lipid metabolism</keyword>
<evidence type="ECO:0000313" key="7">
    <source>
        <dbReference type="EMBL" id="MBW91916.1"/>
    </source>
</evidence>
<accession>A0A2P2JEK6</accession>
<dbReference type="GO" id="GO:0005783">
    <property type="term" value="C:endoplasmic reticulum"/>
    <property type="evidence" value="ECO:0007669"/>
    <property type="project" value="TreeGrafter"/>
</dbReference>
<keyword evidence="5" id="KW-0812">Transmembrane</keyword>
<protein>
    <recommendedName>
        <fullName evidence="4">1-acyl-sn-glycerol-3-phosphate acyltransferase</fullName>
        <ecNumber evidence="4">2.3.1.51</ecNumber>
    </recommendedName>
</protein>
<dbReference type="SUPFAM" id="SSF69593">
    <property type="entry name" value="Glycerol-3-phosphate (1)-acyltransferase"/>
    <property type="match status" value="1"/>
</dbReference>
<dbReference type="GO" id="GO:0003841">
    <property type="term" value="F:1-acylglycerol-3-phosphate O-acyltransferase activity"/>
    <property type="evidence" value="ECO:0007669"/>
    <property type="project" value="UniProtKB-UniRule"/>
</dbReference>
<proteinExistence type="inferred from homology"/>
<dbReference type="GO" id="GO:0006654">
    <property type="term" value="P:phosphatidic acid biosynthetic process"/>
    <property type="evidence" value="ECO:0007669"/>
    <property type="project" value="TreeGrafter"/>
</dbReference>
<keyword evidence="5" id="KW-0472">Membrane</keyword>
<evidence type="ECO:0000256" key="4">
    <source>
        <dbReference type="RuleBase" id="RU361267"/>
    </source>
</evidence>
<feature type="transmembrane region" description="Helical" evidence="5">
    <location>
        <begin position="56"/>
        <end position="80"/>
    </location>
</feature>
<dbReference type="NCBIfam" id="TIGR00530">
    <property type="entry name" value="AGP_acyltrn"/>
    <property type="match status" value="1"/>
</dbReference>
<organism evidence="7">
    <name type="scientific">Rhizophora mucronata</name>
    <name type="common">Asiatic mangrove</name>
    <dbReference type="NCBI Taxonomy" id="61149"/>
    <lineage>
        <taxon>Eukaryota</taxon>
        <taxon>Viridiplantae</taxon>
        <taxon>Streptophyta</taxon>
        <taxon>Embryophyta</taxon>
        <taxon>Tracheophyta</taxon>
        <taxon>Spermatophyta</taxon>
        <taxon>Magnoliopsida</taxon>
        <taxon>eudicotyledons</taxon>
        <taxon>Gunneridae</taxon>
        <taxon>Pentapetalae</taxon>
        <taxon>rosids</taxon>
        <taxon>fabids</taxon>
        <taxon>Malpighiales</taxon>
        <taxon>Rhizophoraceae</taxon>
        <taxon>Rhizophora</taxon>
    </lineage>
</organism>
<evidence type="ECO:0000259" key="6">
    <source>
        <dbReference type="SMART" id="SM00563"/>
    </source>
</evidence>
<evidence type="ECO:0000256" key="1">
    <source>
        <dbReference type="ARBA" id="ARBA00008655"/>
    </source>
</evidence>
<reference evidence="7" key="1">
    <citation type="submission" date="2018-02" db="EMBL/GenBank/DDBJ databases">
        <title>Rhizophora mucronata_Transcriptome.</title>
        <authorList>
            <person name="Meera S.P."/>
            <person name="Sreeshan A."/>
            <person name="Augustine A."/>
        </authorList>
    </citation>
    <scope>NUCLEOTIDE SEQUENCE</scope>
    <source>
        <tissue evidence="7">Leaf</tissue>
    </source>
</reference>
<dbReference type="GO" id="GO:0016020">
    <property type="term" value="C:membrane"/>
    <property type="evidence" value="ECO:0007669"/>
    <property type="project" value="InterPro"/>
</dbReference>
<keyword evidence="4" id="KW-0444">Lipid biosynthesis</keyword>
<name>A0A2P2JEK6_RHIMU</name>
<keyword evidence="5" id="KW-1133">Transmembrane helix</keyword>
<keyword evidence="4" id="KW-0594">Phospholipid biosynthesis</keyword>
<keyword evidence="4" id="KW-1208">Phospholipid metabolism</keyword>
<dbReference type="AlphaFoldDB" id="A0A2P2JEK6"/>
<feature type="domain" description="Phospholipid/glycerol acyltransferase" evidence="6">
    <location>
        <begin position="119"/>
        <end position="234"/>
    </location>
</feature>
<dbReference type="PANTHER" id="PTHR10434">
    <property type="entry name" value="1-ACYL-SN-GLYCEROL-3-PHOSPHATE ACYLTRANSFERASE"/>
    <property type="match status" value="1"/>
</dbReference>
<dbReference type="EC" id="2.3.1.51" evidence="4"/>
<evidence type="ECO:0000256" key="5">
    <source>
        <dbReference type="SAM" id="Phobius"/>
    </source>
</evidence>
<comment type="catalytic activity">
    <reaction evidence="4">
        <text>a 1-acyl-sn-glycero-3-phosphate + an acyl-CoA = a 1,2-diacyl-sn-glycero-3-phosphate + CoA</text>
        <dbReference type="Rhea" id="RHEA:19709"/>
        <dbReference type="ChEBI" id="CHEBI:57287"/>
        <dbReference type="ChEBI" id="CHEBI:57970"/>
        <dbReference type="ChEBI" id="CHEBI:58342"/>
        <dbReference type="ChEBI" id="CHEBI:58608"/>
        <dbReference type="EC" id="2.3.1.51"/>
    </reaction>
</comment>
<dbReference type="Pfam" id="PF01553">
    <property type="entry name" value="Acyltransferase"/>
    <property type="match status" value="1"/>
</dbReference>
<dbReference type="CDD" id="cd07989">
    <property type="entry name" value="LPLAT_AGPAT-like"/>
    <property type="match status" value="1"/>
</dbReference>
<dbReference type="InterPro" id="IPR004552">
    <property type="entry name" value="AGP_acyltrans"/>
</dbReference>
<dbReference type="InterPro" id="IPR002123">
    <property type="entry name" value="Plipid/glycerol_acylTrfase"/>
</dbReference>
<evidence type="ECO:0000256" key="2">
    <source>
        <dbReference type="ARBA" id="ARBA00022679"/>
    </source>
</evidence>
<sequence length="291" mass="33361">MRNRRLESFFNTDSTPEVRETQKIQVRDEVEERPRAADVYVDNDGWISGLISSIRIVTCFVSMMVTTLIWALIMLLLLPWPYERIRQGNIYGHVTGRMLMWILGNPVNIEGSEFSNERAIYISNHASPIDIFLMMWLIPTGTVGIAKKEIIWYPLFGQLYVLANHLRIDRSNPTAAIQSMKEAACAVVKNKLSLVLFPEGTRSRNGRLLPFKKGFVHLALQTQLPIVPMVLTGTHLAWRKGGLHIRPAPITVKYLPPLRTDEWTDENIDAYIKMVYNIYVENLPESQRPLS</sequence>
<dbReference type="PANTHER" id="PTHR10434:SF11">
    <property type="entry name" value="1-ACYL-SN-GLYCEROL-3-PHOSPHATE ACYLTRANSFERASE"/>
    <property type="match status" value="1"/>
</dbReference>
<evidence type="ECO:0000256" key="3">
    <source>
        <dbReference type="ARBA" id="ARBA00023315"/>
    </source>
</evidence>
<dbReference type="EMBL" id="GGEC01011433">
    <property type="protein sequence ID" value="MBW91916.1"/>
    <property type="molecule type" value="Transcribed_RNA"/>
</dbReference>
<keyword evidence="2 4" id="KW-0808">Transferase</keyword>
<comment type="domain">
    <text evidence="4">The HXXXXD motif is essential for acyltransferase activity and may constitute the binding site for the phosphate moiety of the glycerol-3-phosphate.</text>
</comment>
<keyword evidence="3 4" id="KW-0012">Acyltransferase</keyword>
<comment type="similarity">
    <text evidence="1 4">Belongs to the 1-acyl-sn-glycerol-3-phosphate acyltransferase family.</text>
</comment>